<evidence type="ECO:0000256" key="6">
    <source>
        <dbReference type="ARBA" id="ARBA00023077"/>
    </source>
</evidence>
<organism evidence="15 16">
    <name type="scientific">Sphingomonas hankookensis</name>
    <dbReference type="NCBI Taxonomy" id="563996"/>
    <lineage>
        <taxon>Bacteria</taxon>
        <taxon>Pseudomonadati</taxon>
        <taxon>Pseudomonadota</taxon>
        <taxon>Alphaproteobacteria</taxon>
        <taxon>Sphingomonadales</taxon>
        <taxon>Sphingomonadaceae</taxon>
        <taxon>Sphingomonas</taxon>
    </lineage>
</organism>
<evidence type="ECO:0000259" key="13">
    <source>
        <dbReference type="Pfam" id="PF00593"/>
    </source>
</evidence>
<name>A0ABR5Y972_9SPHN</name>
<evidence type="ECO:0000256" key="4">
    <source>
        <dbReference type="ARBA" id="ARBA00022692"/>
    </source>
</evidence>
<keyword evidence="6 10" id="KW-0798">TonB box</keyword>
<dbReference type="Gene3D" id="2.170.130.10">
    <property type="entry name" value="TonB-dependent receptor, plug domain"/>
    <property type="match status" value="1"/>
</dbReference>
<comment type="caution">
    <text evidence="15">The sequence shown here is derived from an EMBL/GenBank/DDBJ whole genome shotgun (WGS) entry which is preliminary data.</text>
</comment>
<evidence type="ECO:0000256" key="2">
    <source>
        <dbReference type="ARBA" id="ARBA00022448"/>
    </source>
</evidence>
<evidence type="ECO:0000256" key="8">
    <source>
        <dbReference type="ARBA" id="ARBA00023237"/>
    </source>
</evidence>
<dbReference type="Pfam" id="PF00593">
    <property type="entry name" value="TonB_dep_Rec_b-barrel"/>
    <property type="match status" value="1"/>
</dbReference>
<dbReference type="InterPro" id="IPR039426">
    <property type="entry name" value="TonB-dep_rcpt-like"/>
</dbReference>
<feature type="short sequence motif" description="TonB box" evidence="10">
    <location>
        <begin position="44"/>
        <end position="50"/>
    </location>
</feature>
<evidence type="ECO:0000256" key="1">
    <source>
        <dbReference type="ARBA" id="ARBA00004571"/>
    </source>
</evidence>
<dbReference type="InterPro" id="IPR037066">
    <property type="entry name" value="Plug_dom_sf"/>
</dbReference>
<protein>
    <recommendedName>
        <fullName evidence="17">TonB-dependent receptor</fullName>
    </recommendedName>
</protein>
<feature type="signal peptide" evidence="12">
    <location>
        <begin position="1"/>
        <end position="20"/>
    </location>
</feature>
<dbReference type="InterPro" id="IPR000531">
    <property type="entry name" value="Beta-barrel_TonB"/>
</dbReference>
<proteinExistence type="inferred from homology"/>
<keyword evidence="5 12" id="KW-0732">Signal</keyword>
<evidence type="ECO:0000256" key="3">
    <source>
        <dbReference type="ARBA" id="ARBA00022452"/>
    </source>
</evidence>
<dbReference type="Proteomes" id="UP000076609">
    <property type="component" value="Unassembled WGS sequence"/>
</dbReference>
<accession>A0ABR5Y972</accession>
<evidence type="ECO:0000259" key="14">
    <source>
        <dbReference type="Pfam" id="PF07715"/>
    </source>
</evidence>
<dbReference type="PROSITE" id="PS00430">
    <property type="entry name" value="TONB_DEPENDENT_REC_1"/>
    <property type="match status" value="1"/>
</dbReference>
<comment type="similarity">
    <text evidence="9 11">Belongs to the TonB-dependent receptor family.</text>
</comment>
<gene>
    <name evidence="15" type="ORF">AVT10_17025</name>
</gene>
<feature type="chain" id="PRO_5046696568" description="TonB-dependent receptor" evidence="12">
    <location>
        <begin position="21"/>
        <end position="998"/>
    </location>
</feature>
<keyword evidence="4 9" id="KW-0812">Transmembrane</keyword>
<dbReference type="PANTHER" id="PTHR47234">
    <property type="match status" value="1"/>
</dbReference>
<reference evidence="16" key="1">
    <citation type="submission" date="2016-01" db="EMBL/GenBank/DDBJ databases">
        <title>Draft genome of Chromobacterium sp. F49.</title>
        <authorList>
            <person name="Hong K.W."/>
        </authorList>
    </citation>
    <scope>NUCLEOTIDE SEQUENCE [LARGE SCALE GENOMIC DNA]</scope>
    <source>
        <strain evidence="16">CN3</strain>
    </source>
</reference>
<evidence type="ECO:0000313" key="16">
    <source>
        <dbReference type="Proteomes" id="UP000076609"/>
    </source>
</evidence>
<evidence type="ECO:0000256" key="9">
    <source>
        <dbReference type="PROSITE-ProRule" id="PRU01360"/>
    </source>
</evidence>
<feature type="domain" description="TonB-dependent receptor-like beta-barrel" evidence="13">
    <location>
        <begin position="395"/>
        <end position="961"/>
    </location>
</feature>
<comment type="subcellular location">
    <subcellularLocation>
        <location evidence="1 9">Cell outer membrane</location>
        <topology evidence="1 9">Multi-pass membrane protein</topology>
    </subcellularLocation>
</comment>
<sequence>MLTTTVFAGAAIALTSPALAQVAEPTTGTGLQETTEASGTGDDTIVVTGSRIQRRDLTSPSPIAVVAAEEFQLTGAVNVEQVINTLPQAVPGTTGFSNNPGTGAATLNLRNLGATRTLVLVNGRRWMSYDTNQIVDLNTIPQFMLQNVEVLTGGQSATYGSDAIAGVVNFNLRQDLNGAIIGGQYALTEQGDGARYDVNFAFGSKFADGRGSVTVYANYTRREPIFQDARAFSRNAAGDGCIVRGSTNSQTGIGTNLGGALSTCATRGGEVGLVPQGSASTPIATLPAITTGGAALGYVFNPTGGGTRAFNDPADLYNFAPDNYLQLPQERYLMGGYGSYEIAENITGYTELSFVKTSVPQELAPTPIGQALNLQIASPWFNDQTRGLLRPLDTDGDGYVTTNVNFRFNQSGPRNVDASRTAFRLLGGIRGDITEDLRFDVYYMYARTENQQFQQGNISRSRFAAATETEIVNGTLQCRNAAARLAGCRPLNVFGLGLADPAAIRYVTINSTNLERSDIRNFVGSVNGDLFTIGNNADAVAFAAGVEYRGMSASYRPDTFLASGDVAGFNAGQPTSGEYSAREVFGELNVPLLSENIVHKLELTGNARYSDYSLNAVGGVWTYAAGAQLSPVRDITLRGQYARAVRAPNVQDLFGGNSTGFPQAQDPCSDRGAPANRTEAIRQLCIANGVPAAAVFTRAVQPNAQIQANFGGDPNLQEETSDTYTAGVVFRPSFIPRLNVTVDYFNIKVQDTIATFGGGLNDALSLCFTVAQNLSNPICSIFQGVRNTATGAIGETSGGRNPNVLSANIATLRTSGIDVAADYSLPVDFSITGGDRSNISFSFLGTWLDKFRSTSVAAIPERETIGEGSVPIVPTLNPMPKWKHNARLSVSDGPMVLSARWRYFGGVEDRRLNNTFVGLVRTPQDPALFPNARIGAVNYVDLAAAFDATDKLQINIGVNNLTNQKPEVLGSLQEQANTFPGTYDVLGRDFFVGARLQF</sequence>
<evidence type="ECO:0000256" key="10">
    <source>
        <dbReference type="PROSITE-ProRule" id="PRU10143"/>
    </source>
</evidence>
<feature type="domain" description="TonB-dependent receptor plug" evidence="14">
    <location>
        <begin position="58"/>
        <end position="167"/>
    </location>
</feature>
<keyword evidence="3 9" id="KW-1134">Transmembrane beta strand</keyword>
<evidence type="ECO:0000256" key="11">
    <source>
        <dbReference type="RuleBase" id="RU003357"/>
    </source>
</evidence>
<keyword evidence="7 9" id="KW-0472">Membrane</keyword>
<evidence type="ECO:0000313" key="15">
    <source>
        <dbReference type="EMBL" id="KZE11264.1"/>
    </source>
</evidence>
<evidence type="ECO:0000256" key="5">
    <source>
        <dbReference type="ARBA" id="ARBA00022729"/>
    </source>
</evidence>
<dbReference type="PANTHER" id="PTHR47234:SF2">
    <property type="entry name" value="TONB-DEPENDENT RECEPTOR"/>
    <property type="match status" value="1"/>
</dbReference>
<dbReference type="EMBL" id="LQQO01000035">
    <property type="protein sequence ID" value="KZE11264.1"/>
    <property type="molecule type" value="Genomic_DNA"/>
</dbReference>
<evidence type="ECO:0000256" key="12">
    <source>
        <dbReference type="SAM" id="SignalP"/>
    </source>
</evidence>
<dbReference type="PROSITE" id="PS52016">
    <property type="entry name" value="TONB_DEPENDENT_REC_3"/>
    <property type="match status" value="1"/>
</dbReference>
<dbReference type="InterPro" id="IPR012910">
    <property type="entry name" value="Plug_dom"/>
</dbReference>
<keyword evidence="16" id="KW-1185">Reference proteome</keyword>
<dbReference type="InterPro" id="IPR036942">
    <property type="entry name" value="Beta-barrel_TonB_sf"/>
</dbReference>
<dbReference type="SUPFAM" id="SSF56935">
    <property type="entry name" value="Porins"/>
    <property type="match status" value="1"/>
</dbReference>
<keyword evidence="2 9" id="KW-0813">Transport</keyword>
<dbReference type="Pfam" id="PF07715">
    <property type="entry name" value="Plug"/>
    <property type="match status" value="1"/>
</dbReference>
<evidence type="ECO:0008006" key="17">
    <source>
        <dbReference type="Google" id="ProtNLM"/>
    </source>
</evidence>
<evidence type="ECO:0000256" key="7">
    <source>
        <dbReference type="ARBA" id="ARBA00023136"/>
    </source>
</evidence>
<dbReference type="Gene3D" id="2.40.170.20">
    <property type="entry name" value="TonB-dependent receptor, beta-barrel domain"/>
    <property type="match status" value="1"/>
</dbReference>
<dbReference type="InterPro" id="IPR010916">
    <property type="entry name" value="TonB_box_CS"/>
</dbReference>
<keyword evidence="8 9" id="KW-0998">Cell outer membrane</keyword>